<dbReference type="Pfam" id="PF09684">
    <property type="entry name" value="Tail_P2_I"/>
    <property type="match status" value="1"/>
</dbReference>
<keyword evidence="2" id="KW-1185">Reference proteome</keyword>
<dbReference type="RefSeq" id="WP_147390434.1">
    <property type="nucleotide sequence ID" value="NZ_AQHF01000028.1"/>
</dbReference>
<proteinExistence type="predicted"/>
<comment type="caution">
    <text evidence="1">The sequence shown here is derived from an EMBL/GenBank/DDBJ whole genome shotgun (WGS) entry which is preliminary data.</text>
</comment>
<accession>A0A8I0T740</accession>
<evidence type="ECO:0000313" key="2">
    <source>
        <dbReference type="Proteomes" id="UP000660708"/>
    </source>
</evidence>
<protein>
    <submittedName>
        <fullName evidence="1">Uncharacterized protein</fullName>
    </submittedName>
</protein>
<dbReference type="AlphaFoldDB" id="A0A8I0T740"/>
<gene>
    <name evidence="1" type="ORF">PPEP_a4201</name>
</gene>
<dbReference type="Proteomes" id="UP000660708">
    <property type="component" value="Unassembled WGS sequence"/>
</dbReference>
<sequence>MQNSFIDIQGLVPEKLRNKPLFKDVIDALEHIYFERTNNVQEHLEAIRDKYATYLVLAKQPASDIFQITGYPNDTIIEPSVYMDEPLIKRQVAELSFGTGTHQFIAQALSLEPISHIVADEAVEYIKQITPLQRNMKEGYFEENALYEIKCAAPVRFEYLGLSHGHPVPIDSIKCETLGLVYQFNDLRNSDLYALEPGFKYRIQSAAEGFEWVIQGKKYTQEDLDLSRNRNSQIISEFGYQYLTDALNMSPLDVALVRSFLTAIHQLKGSRKGVELMLDLLELKEYVQLFEWWEDDPTGETADEMTYRVEVDLTKSNDKLTGNALQALRLFLRQYVYPVMSDFALLINFVDEKLRTAYNILPHQTLDGTVQSPLVLGVHYRANHTLEGSVASPVMLDVRGLLEREYLATMTSIVQEYTCSVSTEINTAVNVLTDREIPGATSTSVLFGMAGVGLSQFYGYTVSPIVTSVVGLVHQDLLGYTKEREQEQTLTVTLNANIVGTKGIVAQTLRSSLPSPLMCMIVGQLDREFSGNIHSVPPD</sequence>
<reference evidence="1 2" key="1">
    <citation type="submission" date="2015-06" db="EMBL/GenBank/DDBJ databases">
        <title>Genome sequence of Pseudoalteromonas peptidolytica.</title>
        <authorList>
            <person name="Xie B.-B."/>
            <person name="Rong J.-C."/>
            <person name="Qin Q.-L."/>
            <person name="Zhang Y.-Z."/>
        </authorList>
    </citation>
    <scope>NUCLEOTIDE SEQUENCE [LARGE SCALE GENOMIC DNA]</scope>
    <source>
        <strain evidence="1 2">F12-50-A1</strain>
    </source>
</reference>
<dbReference type="EMBL" id="AQHF01000028">
    <property type="protein sequence ID" value="MBE0347839.1"/>
    <property type="molecule type" value="Genomic_DNA"/>
</dbReference>
<name>A0A8I0T740_9GAMM</name>
<evidence type="ECO:0000313" key="1">
    <source>
        <dbReference type="EMBL" id="MBE0347839.1"/>
    </source>
</evidence>
<organism evidence="1 2">
    <name type="scientific">Pseudoalteromonas peptidolytica F12-50-A1</name>
    <dbReference type="NCBI Taxonomy" id="1315280"/>
    <lineage>
        <taxon>Bacteria</taxon>
        <taxon>Pseudomonadati</taxon>
        <taxon>Pseudomonadota</taxon>
        <taxon>Gammaproteobacteria</taxon>
        <taxon>Alteromonadales</taxon>
        <taxon>Pseudoalteromonadaceae</taxon>
        <taxon>Pseudoalteromonas</taxon>
    </lineage>
</organism>
<dbReference type="InterPro" id="IPR006521">
    <property type="entry name" value="Tail_protein_I"/>
</dbReference>